<evidence type="ECO:0000256" key="6">
    <source>
        <dbReference type="RuleBase" id="RU000488"/>
    </source>
</evidence>
<feature type="compositionally biased region" description="Polar residues" evidence="7">
    <location>
        <begin position="22"/>
        <end position="31"/>
    </location>
</feature>
<evidence type="ECO:0000256" key="1">
    <source>
        <dbReference type="ARBA" id="ARBA00004141"/>
    </source>
</evidence>
<keyword evidence="4 5" id="KW-0472">Membrane</keyword>
<keyword evidence="10" id="KW-1185">Reference proteome</keyword>
<evidence type="ECO:0000313" key="9">
    <source>
        <dbReference type="EMBL" id="KAJ4501127.1"/>
    </source>
</evidence>
<evidence type="ECO:0000256" key="4">
    <source>
        <dbReference type="ARBA" id="ARBA00023136"/>
    </source>
</evidence>
<evidence type="ECO:0000313" key="10">
    <source>
        <dbReference type="Proteomes" id="UP001150217"/>
    </source>
</evidence>
<reference evidence="9" key="1">
    <citation type="submission" date="2022-08" db="EMBL/GenBank/DDBJ databases">
        <title>A Global Phylogenomic Analysis of the Shiitake Genus Lentinula.</title>
        <authorList>
            <consortium name="DOE Joint Genome Institute"/>
            <person name="Sierra-Patev S."/>
            <person name="Min B."/>
            <person name="Naranjo-Ortiz M."/>
            <person name="Looney B."/>
            <person name="Konkel Z."/>
            <person name="Slot J.C."/>
            <person name="Sakamoto Y."/>
            <person name="Steenwyk J.L."/>
            <person name="Rokas A."/>
            <person name="Carro J."/>
            <person name="Camarero S."/>
            <person name="Ferreira P."/>
            <person name="Molpeceres G."/>
            <person name="Ruiz-Duenas F.J."/>
            <person name="Serrano A."/>
            <person name="Henrissat B."/>
            <person name="Drula E."/>
            <person name="Hughes K.W."/>
            <person name="Mata J.L."/>
            <person name="Ishikawa N.K."/>
            <person name="Vargas-Isla R."/>
            <person name="Ushijima S."/>
            <person name="Smith C.A."/>
            <person name="Ahrendt S."/>
            <person name="Andreopoulos W."/>
            <person name="He G."/>
            <person name="Labutti K."/>
            <person name="Lipzen A."/>
            <person name="Ng V."/>
            <person name="Riley R."/>
            <person name="Sandor L."/>
            <person name="Barry K."/>
            <person name="Martinez A.T."/>
            <person name="Xiao Y."/>
            <person name="Gibbons J.G."/>
            <person name="Terashima K."/>
            <person name="Grigoriev I.V."/>
            <person name="Hibbett D.S."/>
        </authorList>
    </citation>
    <scope>NUCLEOTIDE SEQUENCE</scope>
    <source>
        <strain evidence="9">RHP3577 ss4</strain>
    </source>
</reference>
<feature type="repeat" description="Solcar" evidence="5">
    <location>
        <begin position="144"/>
        <end position="225"/>
    </location>
</feature>
<dbReference type="Pfam" id="PF00153">
    <property type="entry name" value="Mito_carr"/>
    <property type="match status" value="2"/>
</dbReference>
<dbReference type="InterPro" id="IPR023395">
    <property type="entry name" value="MCP_dom_sf"/>
</dbReference>
<feature type="region of interest" description="Disordered" evidence="7">
    <location>
        <begin position="1"/>
        <end position="31"/>
    </location>
</feature>
<keyword evidence="2 5" id="KW-0812">Transmembrane</keyword>
<evidence type="ECO:0000256" key="5">
    <source>
        <dbReference type="PROSITE-ProRule" id="PRU00282"/>
    </source>
</evidence>
<dbReference type="Proteomes" id="UP001150217">
    <property type="component" value="Unassembled WGS sequence"/>
</dbReference>
<sequence length="324" mass="35599">MTMATEPSKTFPSEAEPLLVDSQRTPSYSGQETPIIGVDVENQPEANPDRKRGPWEIAFYVICVILGAVLLAMLIKGFIEADDVDFDIGKAFKSALGGGLAGAAAMILQVLLLMPLRTVMNYQYRCYYQGLVAALVQGPVSRFGDTAANTIFASVAAAVFRMTLTPVDTIKTTLQTQGQAGWDILKRRIKLYGIGTLWYGALATAAATFVGHYPWFGTYNFLQDKIPVPSHIPQKLLRQAFIGFAASVISDTLSNSLRVIKTYRQVNETRIGYLNAAKAVIQQDGFIGLFGRGLKTRILANGLQGLMFSVLWKLFLDLWNDKTK</sequence>
<evidence type="ECO:0000256" key="3">
    <source>
        <dbReference type="ARBA" id="ARBA00022989"/>
    </source>
</evidence>
<feature type="transmembrane region" description="Helical" evidence="8">
    <location>
        <begin position="95"/>
        <end position="116"/>
    </location>
</feature>
<accession>A0ABQ8VXL0</accession>
<dbReference type="PANTHER" id="PTHR47567">
    <property type="entry name" value="MITOCHONDRIAL SUBSTRATE/SOLUTE CARRIER"/>
    <property type="match status" value="1"/>
</dbReference>
<keyword evidence="3 8" id="KW-1133">Transmembrane helix</keyword>
<feature type="transmembrane region" description="Helical" evidence="8">
    <location>
        <begin position="196"/>
        <end position="216"/>
    </location>
</feature>
<evidence type="ECO:0000256" key="7">
    <source>
        <dbReference type="SAM" id="MobiDB-lite"/>
    </source>
</evidence>
<keyword evidence="6" id="KW-0813">Transport</keyword>
<feature type="compositionally biased region" description="Polar residues" evidence="7">
    <location>
        <begin position="1"/>
        <end position="11"/>
    </location>
</feature>
<dbReference type="SUPFAM" id="SSF103506">
    <property type="entry name" value="Mitochondrial carrier"/>
    <property type="match status" value="1"/>
</dbReference>
<comment type="similarity">
    <text evidence="6">Belongs to the mitochondrial carrier (TC 2.A.29) family.</text>
</comment>
<dbReference type="EMBL" id="JANVFT010000003">
    <property type="protein sequence ID" value="KAJ4501127.1"/>
    <property type="molecule type" value="Genomic_DNA"/>
</dbReference>
<name>A0ABQ8VXL0_9AGAR</name>
<protein>
    <submittedName>
        <fullName evidence="9">Mitochondrial carrier</fullName>
    </submittedName>
</protein>
<dbReference type="PANTHER" id="PTHR47567:SF1">
    <property type="entry name" value="NAD-DEPENDENT EPIMERASE_DEHYDRATASE DOMAIN-CONTAINING PROTEIN"/>
    <property type="match status" value="1"/>
</dbReference>
<dbReference type="Gene3D" id="1.50.40.10">
    <property type="entry name" value="Mitochondrial carrier domain"/>
    <property type="match status" value="1"/>
</dbReference>
<proteinExistence type="inferred from homology"/>
<feature type="transmembrane region" description="Helical" evidence="8">
    <location>
        <begin position="57"/>
        <end position="75"/>
    </location>
</feature>
<organism evidence="9 10">
    <name type="scientific">Lentinula lateritia</name>
    <dbReference type="NCBI Taxonomy" id="40482"/>
    <lineage>
        <taxon>Eukaryota</taxon>
        <taxon>Fungi</taxon>
        <taxon>Dikarya</taxon>
        <taxon>Basidiomycota</taxon>
        <taxon>Agaricomycotina</taxon>
        <taxon>Agaricomycetes</taxon>
        <taxon>Agaricomycetidae</taxon>
        <taxon>Agaricales</taxon>
        <taxon>Marasmiineae</taxon>
        <taxon>Omphalotaceae</taxon>
        <taxon>Lentinula</taxon>
    </lineage>
</organism>
<evidence type="ECO:0000256" key="2">
    <source>
        <dbReference type="ARBA" id="ARBA00022692"/>
    </source>
</evidence>
<evidence type="ECO:0000256" key="8">
    <source>
        <dbReference type="SAM" id="Phobius"/>
    </source>
</evidence>
<dbReference type="PROSITE" id="PS50920">
    <property type="entry name" value="SOLCAR"/>
    <property type="match status" value="1"/>
</dbReference>
<comment type="subcellular location">
    <subcellularLocation>
        <location evidence="1">Membrane</location>
        <topology evidence="1">Multi-pass membrane protein</topology>
    </subcellularLocation>
</comment>
<comment type="caution">
    <text evidence="9">The sequence shown here is derived from an EMBL/GenBank/DDBJ whole genome shotgun (WGS) entry which is preliminary data.</text>
</comment>
<gene>
    <name evidence="9" type="ORF">C8R41DRAFT_286472</name>
</gene>
<dbReference type="InterPro" id="IPR018108">
    <property type="entry name" value="MCP_transmembrane"/>
</dbReference>